<evidence type="ECO:0008006" key="4">
    <source>
        <dbReference type="Google" id="ProtNLM"/>
    </source>
</evidence>
<reference evidence="2 3" key="1">
    <citation type="submission" date="2024-08" db="EMBL/GenBank/DDBJ databases">
        <authorList>
            <person name="Cucini C."/>
            <person name="Frati F."/>
        </authorList>
    </citation>
    <scope>NUCLEOTIDE SEQUENCE [LARGE SCALE GENOMIC DNA]</scope>
</reference>
<keyword evidence="1" id="KW-0472">Membrane</keyword>
<organism evidence="2 3">
    <name type="scientific">Orchesella dallaii</name>
    <dbReference type="NCBI Taxonomy" id="48710"/>
    <lineage>
        <taxon>Eukaryota</taxon>
        <taxon>Metazoa</taxon>
        <taxon>Ecdysozoa</taxon>
        <taxon>Arthropoda</taxon>
        <taxon>Hexapoda</taxon>
        <taxon>Collembola</taxon>
        <taxon>Entomobryomorpha</taxon>
        <taxon>Entomobryoidea</taxon>
        <taxon>Orchesellidae</taxon>
        <taxon>Orchesellinae</taxon>
        <taxon>Orchesella</taxon>
    </lineage>
</organism>
<dbReference type="EMBL" id="CAXLJM020000118">
    <property type="protein sequence ID" value="CAL8137459.1"/>
    <property type="molecule type" value="Genomic_DNA"/>
</dbReference>
<comment type="caution">
    <text evidence="2">The sequence shown here is derived from an EMBL/GenBank/DDBJ whole genome shotgun (WGS) entry which is preliminary data.</text>
</comment>
<keyword evidence="1" id="KW-0812">Transmembrane</keyword>
<feature type="transmembrane region" description="Helical" evidence="1">
    <location>
        <begin position="199"/>
        <end position="228"/>
    </location>
</feature>
<protein>
    <recommendedName>
        <fullName evidence="4">Odorant receptor</fullName>
    </recommendedName>
</protein>
<keyword evidence="1" id="KW-1133">Transmembrane helix</keyword>
<proteinExistence type="predicted"/>
<feature type="transmembrane region" description="Helical" evidence="1">
    <location>
        <begin position="87"/>
        <end position="110"/>
    </location>
</feature>
<accession>A0ABP1RWR8</accession>
<evidence type="ECO:0000256" key="1">
    <source>
        <dbReference type="SAM" id="Phobius"/>
    </source>
</evidence>
<dbReference type="Proteomes" id="UP001642540">
    <property type="component" value="Unassembled WGS sequence"/>
</dbReference>
<gene>
    <name evidence="2" type="ORF">ODALV1_LOCUS26923</name>
</gene>
<keyword evidence="3" id="KW-1185">Reference proteome</keyword>
<evidence type="ECO:0000313" key="3">
    <source>
        <dbReference type="Proteomes" id="UP001642540"/>
    </source>
</evidence>
<feature type="transmembrane region" description="Helical" evidence="1">
    <location>
        <begin position="153"/>
        <end position="173"/>
    </location>
</feature>
<name>A0ABP1RWR8_9HEXA</name>
<evidence type="ECO:0000313" key="2">
    <source>
        <dbReference type="EMBL" id="CAL8137459.1"/>
    </source>
</evidence>
<feature type="transmembrane region" description="Helical" evidence="1">
    <location>
        <begin position="49"/>
        <end position="67"/>
    </location>
</feature>
<sequence length="402" mass="47075">MAKLTKELTWIYHYYFQGLSCPTPLYKSWQQFSSKKSIHFGNIQNKSRYFAYAITRAIPLVNFIQVWKVIIEVAWGSKGQNLPWLKILGMVLWLLALFLLVFCDTVILSLDFTRTFWRSVDTCDRIWEKARANLTEPVLTSLQSRKNFKVWRLFLHGFMFDFLAILNYSWVYAVNGEEDPTLLYSTIPWGNSSTLIRSVVYWLISMTSFITLSMGWSFYITFPGILALHLEYSMRTLATLVQHGPFGNYQLDSIMKDYKQLQFCIKEVNRSRMGRLLLPFYIFLGIQQTCQCYFGFQLIKSGAGWDDYQVYVIDVFLSTLRVFHEWYAISAMDPATNTFSQQVVIHWKKCQEGRKYRKVTSATIRSLMPALIVVEPYICRRNFALSGLSVYFDYIVCAALWP</sequence>